<dbReference type="InterPro" id="IPR036291">
    <property type="entry name" value="NAD(P)-bd_dom_sf"/>
</dbReference>
<dbReference type="GO" id="GO:0003974">
    <property type="term" value="F:UDP-N-acetylglucosamine 4-epimerase activity"/>
    <property type="evidence" value="ECO:0007669"/>
    <property type="project" value="UniProtKB-EC"/>
</dbReference>
<dbReference type="Pfam" id="PF01370">
    <property type="entry name" value="Epimerase"/>
    <property type="match status" value="1"/>
</dbReference>
<dbReference type="InterPro" id="IPR001509">
    <property type="entry name" value="Epimerase_deHydtase"/>
</dbReference>
<organism evidence="3">
    <name type="scientific">bioreactor metagenome</name>
    <dbReference type="NCBI Taxonomy" id="1076179"/>
    <lineage>
        <taxon>unclassified sequences</taxon>
        <taxon>metagenomes</taxon>
        <taxon>ecological metagenomes</taxon>
    </lineage>
</organism>
<dbReference type="EMBL" id="VSSQ01000477">
    <property type="protein sequence ID" value="MPL95685.1"/>
    <property type="molecule type" value="Genomic_DNA"/>
</dbReference>
<dbReference type="Gene3D" id="3.90.25.10">
    <property type="entry name" value="UDP-galactose 4-epimerase, domain 1"/>
    <property type="match status" value="1"/>
</dbReference>
<comment type="caution">
    <text evidence="3">The sequence shown here is derived from an EMBL/GenBank/DDBJ whole genome shotgun (WGS) entry which is preliminary data.</text>
</comment>
<protein>
    <submittedName>
        <fullName evidence="3">UDP-N-acetylglucosamine 4-epimerase</fullName>
        <ecNumber evidence="3">5.1.3.7</ecNumber>
    </submittedName>
</protein>
<keyword evidence="1" id="KW-0520">NAD</keyword>
<proteinExistence type="predicted"/>
<gene>
    <name evidence="3" type="primary">wbgU_12</name>
    <name evidence="3" type="ORF">SDC9_41857</name>
</gene>
<name>A0A644VW54_9ZZZZ</name>
<dbReference type="PANTHER" id="PTHR43574">
    <property type="entry name" value="EPIMERASE-RELATED"/>
    <property type="match status" value="1"/>
</dbReference>
<evidence type="ECO:0000256" key="1">
    <source>
        <dbReference type="ARBA" id="ARBA00023027"/>
    </source>
</evidence>
<dbReference type="AlphaFoldDB" id="A0A644VW54"/>
<reference evidence="3" key="1">
    <citation type="submission" date="2019-08" db="EMBL/GenBank/DDBJ databases">
        <authorList>
            <person name="Kucharzyk K."/>
            <person name="Murdoch R.W."/>
            <person name="Higgins S."/>
            <person name="Loffler F."/>
        </authorList>
    </citation>
    <scope>NUCLEOTIDE SEQUENCE</scope>
</reference>
<evidence type="ECO:0000313" key="3">
    <source>
        <dbReference type="EMBL" id="MPL95685.1"/>
    </source>
</evidence>
<keyword evidence="3" id="KW-0413">Isomerase</keyword>
<feature type="domain" description="NAD-dependent epimerase/dehydratase" evidence="2">
    <location>
        <begin position="3"/>
        <end position="261"/>
    </location>
</feature>
<sequence>MKILVTGSAGFIGFHTALKFISSGHDVVGLDNLNHYYDIRLKYARGAESGFSEEMMECGEMVKSNIFPHLRFIKMDISERERLERLFSAEKFDLVCNFAAQAGVRYSLENPFSYINSNIEGFLSILEACRKYPVNHLIYASSSSVYGMNSDVPFRETDRTDSPVSLYAATKKANEVMAHSYSSLYGIRATGLRFFTVYGPWGRPDMAPMLFMKAAAEGKAIKVFNNGELYRDFTFIDDIAEGISAIAGSKPRAPHSIYNIGNSNPVALLDFIAAIESCMGKTIEKEFVEMQPGDVYKTYADTSALERDFGYSPYTPLREGISSLYKWYISHPSLF</sequence>
<dbReference type="Gene3D" id="3.40.50.720">
    <property type="entry name" value="NAD(P)-binding Rossmann-like Domain"/>
    <property type="match status" value="1"/>
</dbReference>
<evidence type="ECO:0000259" key="2">
    <source>
        <dbReference type="Pfam" id="PF01370"/>
    </source>
</evidence>
<dbReference type="PRINTS" id="PR01713">
    <property type="entry name" value="NUCEPIMERASE"/>
</dbReference>
<accession>A0A644VW54</accession>
<dbReference type="EC" id="5.1.3.7" evidence="3"/>
<dbReference type="SUPFAM" id="SSF51735">
    <property type="entry name" value="NAD(P)-binding Rossmann-fold domains"/>
    <property type="match status" value="1"/>
</dbReference>